<organism evidence="1 2">
    <name type="scientific">Alternaria gaisen</name>
    <dbReference type="NCBI Taxonomy" id="167740"/>
    <lineage>
        <taxon>Eukaryota</taxon>
        <taxon>Fungi</taxon>
        <taxon>Dikarya</taxon>
        <taxon>Ascomycota</taxon>
        <taxon>Pezizomycotina</taxon>
        <taxon>Dothideomycetes</taxon>
        <taxon>Pleosporomycetidae</taxon>
        <taxon>Pleosporales</taxon>
        <taxon>Pleosporineae</taxon>
        <taxon>Pleosporaceae</taxon>
        <taxon>Alternaria</taxon>
        <taxon>Alternaria sect. Alternaria</taxon>
    </lineage>
</organism>
<accession>A0ACB6F599</accession>
<dbReference type="EMBL" id="PDWZ02000016">
    <property type="protein sequence ID" value="KAB2099612.1"/>
    <property type="molecule type" value="Genomic_DNA"/>
</dbReference>
<protein>
    <submittedName>
        <fullName evidence="1">Uncharacterized protein</fullName>
    </submittedName>
</protein>
<keyword evidence="2" id="KW-1185">Reference proteome</keyword>
<evidence type="ECO:0000313" key="1">
    <source>
        <dbReference type="EMBL" id="KAB2099612.1"/>
    </source>
</evidence>
<name>A0ACB6F599_9PLEO</name>
<gene>
    <name evidence="1" type="ORF">AG0111_0g12073</name>
</gene>
<proteinExistence type="predicted"/>
<sequence>MLVRKLKKSPKRWTARRAVQKSSSIGGTPTAPQRSLTQAHSSRPDVAKRTVARALEEEGYEKYRAKRKPKLNRDVA</sequence>
<dbReference type="Proteomes" id="UP000293547">
    <property type="component" value="Unassembled WGS sequence"/>
</dbReference>
<reference evidence="1 2" key="1">
    <citation type="journal article" date="2019" name="bioRxiv">
        <title>Genomics, evolutionary history and diagnostics of the Alternaria alternata species group including apple and Asian pear pathotypes.</title>
        <authorList>
            <person name="Armitage A.D."/>
            <person name="Cockerton H.M."/>
            <person name="Sreenivasaprasad S."/>
            <person name="Woodhall J.W."/>
            <person name="Lane C.R."/>
            <person name="Harrison R.J."/>
            <person name="Clarkson J.P."/>
        </authorList>
    </citation>
    <scope>NUCLEOTIDE SEQUENCE [LARGE SCALE GENOMIC DNA]</scope>
    <source>
        <strain evidence="1 2">FERA 650</strain>
    </source>
</reference>
<comment type="caution">
    <text evidence="1">The sequence shown here is derived from an EMBL/GenBank/DDBJ whole genome shotgun (WGS) entry which is preliminary data.</text>
</comment>
<evidence type="ECO:0000313" key="2">
    <source>
        <dbReference type="Proteomes" id="UP000293547"/>
    </source>
</evidence>